<evidence type="ECO:0000313" key="3">
    <source>
        <dbReference type="Proteomes" id="UP001595843"/>
    </source>
</evidence>
<dbReference type="RefSeq" id="WP_380701465.1">
    <property type="nucleotide sequence ID" value="NZ_JBHSAP010000004.1"/>
</dbReference>
<feature type="domain" description="GP-PDE" evidence="1">
    <location>
        <begin position="39"/>
        <end position="291"/>
    </location>
</feature>
<sequence>MGRWLRSMMAVVTATGWLTAVPPQPVVAEAPPVITLESVWNIAHRGASGSAPESTLFAFELGRRMGADFIELDIQMTGDGHLVVLHDDTVDRTTDGQGPLTRYTLKELKRLDAGSWFNRRHPKKAHPSFQHAQVPTLEEVLLSQGRRVRYCLEIKEGSSAPLLERKLLKTLQRYHLLPQKGRPSPVIIHSFSRETLQRIHRQAPEIPLVQLIHYKDAGYISHRELNRIRRYAWGIGFSYKRMDREDVRRARSHGLRIHPYTVNRKRDMRRLLSWGVDAISTNYPERLNKVLKKEIP</sequence>
<dbReference type="Pfam" id="PF03009">
    <property type="entry name" value="GDPD"/>
    <property type="match status" value="1"/>
</dbReference>
<dbReference type="InterPro" id="IPR030395">
    <property type="entry name" value="GP_PDE_dom"/>
</dbReference>
<proteinExistence type="predicted"/>
<keyword evidence="3" id="KW-1185">Reference proteome</keyword>
<dbReference type="PANTHER" id="PTHR46211:SF7">
    <property type="entry name" value="GLYCEROPHOSPHODIESTER PHOSPHODIESTERASE"/>
    <property type="match status" value="1"/>
</dbReference>
<dbReference type="Gene3D" id="3.20.20.190">
    <property type="entry name" value="Phosphatidylinositol (PI) phosphodiesterase"/>
    <property type="match status" value="1"/>
</dbReference>
<protein>
    <submittedName>
        <fullName evidence="2">Glycerophosphodiester phosphodiesterase</fullName>
    </submittedName>
</protein>
<name>A0ABV8J9P3_9BACL</name>
<comment type="caution">
    <text evidence="2">The sequence shown here is derived from an EMBL/GenBank/DDBJ whole genome shotgun (WGS) entry which is preliminary data.</text>
</comment>
<dbReference type="PANTHER" id="PTHR46211">
    <property type="entry name" value="GLYCEROPHOSPHORYL DIESTER PHOSPHODIESTERASE"/>
    <property type="match status" value="1"/>
</dbReference>
<dbReference type="EMBL" id="JBHSAP010000004">
    <property type="protein sequence ID" value="MFC4075496.1"/>
    <property type="molecule type" value="Genomic_DNA"/>
</dbReference>
<reference evidence="3" key="1">
    <citation type="journal article" date="2019" name="Int. J. Syst. Evol. Microbiol.">
        <title>The Global Catalogue of Microorganisms (GCM) 10K type strain sequencing project: providing services to taxonomists for standard genome sequencing and annotation.</title>
        <authorList>
            <consortium name="The Broad Institute Genomics Platform"/>
            <consortium name="The Broad Institute Genome Sequencing Center for Infectious Disease"/>
            <person name="Wu L."/>
            <person name="Ma J."/>
        </authorList>
    </citation>
    <scope>NUCLEOTIDE SEQUENCE [LARGE SCALE GENOMIC DNA]</scope>
    <source>
        <strain evidence="3">IBRC-M 10813</strain>
    </source>
</reference>
<evidence type="ECO:0000313" key="2">
    <source>
        <dbReference type="EMBL" id="MFC4075496.1"/>
    </source>
</evidence>
<dbReference type="SUPFAM" id="SSF51695">
    <property type="entry name" value="PLC-like phosphodiesterases"/>
    <property type="match status" value="1"/>
</dbReference>
<dbReference type="PROSITE" id="PS51704">
    <property type="entry name" value="GP_PDE"/>
    <property type="match status" value="1"/>
</dbReference>
<accession>A0ABV8J9P3</accession>
<dbReference type="InterPro" id="IPR017946">
    <property type="entry name" value="PLC-like_Pdiesterase_TIM-brl"/>
</dbReference>
<evidence type="ECO:0000259" key="1">
    <source>
        <dbReference type="PROSITE" id="PS51704"/>
    </source>
</evidence>
<dbReference type="CDD" id="cd08601">
    <property type="entry name" value="GDPD_SaGlpQ_like"/>
    <property type="match status" value="1"/>
</dbReference>
<organism evidence="2 3">
    <name type="scientific">Salinithrix halophila</name>
    <dbReference type="NCBI Taxonomy" id="1485204"/>
    <lineage>
        <taxon>Bacteria</taxon>
        <taxon>Bacillati</taxon>
        <taxon>Bacillota</taxon>
        <taxon>Bacilli</taxon>
        <taxon>Bacillales</taxon>
        <taxon>Thermoactinomycetaceae</taxon>
        <taxon>Salinithrix</taxon>
    </lineage>
</organism>
<gene>
    <name evidence="2" type="ORF">ACFOUO_01575</name>
</gene>
<dbReference type="Proteomes" id="UP001595843">
    <property type="component" value="Unassembled WGS sequence"/>
</dbReference>